<dbReference type="InterPro" id="IPR007438">
    <property type="entry name" value="DUF488"/>
</dbReference>
<name>A0A0H2XTQ3_BURO1</name>
<protein>
    <recommendedName>
        <fullName evidence="2">PF04343 family protein</fullName>
    </recommendedName>
</protein>
<dbReference type="Pfam" id="PF04343">
    <property type="entry name" value="DUF488"/>
    <property type="match status" value="1"/>
</dbReference>
<evidence type="ECO:0008006" key="2">
    <source>
        <dbReference type="Google" id="ProtNLM"/>
    </source>
</evidence>
<dbReference type="PANTHER" id="PTHR39337">
    <property type="entry name" value="BLR5642 PROTEIN"/>
    <property type="match status" value="1"/>
</dbReference>
<dbReference type="PIRSF" id="PIRSF024492">
    <property type="entry name" value="UCP024492"/>
    <property type="match status" value="1"/>
</dbReference>
<dbReference type="AlphaFoldDB" id="A0A0H2XTQ3"/>
<reference evidence="1" key="1">
    <citation type="submission" date="2006-05" db="EMBL/GenBank/DDBJ databases">
        <title>Complete sequence of chromosome 2 of Burkholderia cenocepacia AU 1054.</title>
        <authorList>
            <consortium name="US DOE Joint Genome Institute"/>
            <person name="Copeland A."/>
            <person name="Lucas S."/>
            <person name="Lapidus A."/>
            <person name="Barry K."/>
            <person name="Detter J.C."/>
            <person name="Glavina del Rio T."/>
            <person name="Hammon N."/>
            <person name="Israni S."/>
            <person name="Dalin E."/>
            <person name="Tice H."/>
            <person name="Pitluck S."/>
            <person name="Chain P."/>
            <person name="Malfatti S."/>
            <person name="Shin M."/>
            <person name="Vergez L."/>
            <person name="Schmutz J."/>
            <person name="Larimer F."/>
            <person name="Land M."/>
            <person name="Hauser L."/>
            <person name="Kyrpides N."/>
            <person name="Lykidis A."/>
            <person name="LiPuma J.J."/>
            <person name="Konstantinidis K."/>
            <person name="Tiedje J.M."/>
            <person name="Richardson P."/>
        </authorList>
    </citation>
    <scope>NUCLEOTIDE SEQUENCE [LARGE SCALE GENOMIC DNA]</scope>
    <source>
        <strain evidence="1">AU 1054</strain>
    </source>
</reference>
<dbReference type="InterPro" id="IPR014519">
    <property type="entry name" value="UCP024492"/>
</dbReference>
<proteinExistence type="predicted"/>
<evidence type="ECO:0000313" key="1">
    <source>
        <dbReference type="EMBL" id="ABF78355.1"/>
    </source>
</evidence>
<gene>
    <name evidence="1" type="ordered locus">Bcen_3461</name>
</gene>
<accession>A0A0H2XTQ3</accession>
<sequence>MTLPFYTIGHSNRTLDEFVDLLDAVEITLLADIRKMTRSRTNPQFNEATLPDALAAADIAYEHIAELGGLRGKSHGVPDDVNDFWTNRSFHRYADYALSPAFHAGLDQLIAQGHEQRCAIMCSEAVWWRCHRRIVSDYLIARGETVLHIMGRNRVELARLTAGAVVRDDGTIVYPNVDDDHDDAAPAKGAQPDA</sequence>
<dbReference type="HOGENOM" id="CLU_077467_0_1_4"/>
<organism evidence="1">
    <name type="scientific">Burkholderia orbicola (strain AU 1054)</name>
    <dbReference type="NCBI Taxonomy" id="331271"/>
    <lineage>
        <taxon>Bacteria</taxon>
        <taxon>Pseudomonadati</taxon>
        <taxon>Pseudomonadota</taxon>
        <taxon>Betaproteobacteria</taxon>
        <taxon>Burkholderiales</taxon>
        <taxon>Burkholderiaceae</taxon>
        <taxon>Burkholderia</taxon>
        <taxon>Burkholderia cepacia complex</taxon>
        <taxon>Burkholderia orbicola</taxon>
    </lineage>
</organism>
<dbReference type="PANTHER" id="PTHR39337:SF1">
    <property type="entry name" value="BLR5642 PROTEIN"/>
    <property type="match status" value="1"/>
</dbReference>
<dbReference type="EMBL" id="CP000379">
    <property type="protein sequence ID" value="ABF78355.1"/>
    <property type="molecule type" value="Genomic_DNA"/>
</dbReference>